<keyword evidence="2" id="KW-1185">Reference proteome</keyword>
<gene>
    <name evidence="1" type="ORF">H2200_003934</name>
</gene>
<proteinExistence type="predicted"/>
<dbReference type="EMBL" id="JAPDRK010000005">
    <property type="protein sequence ID" value="KAJ9612337.1"/>
    <property type="molecule type" value="Genomic_DNA"/>
</dbReference>
<comment type="caution">
    <text evidence="1">The sequence shown here is derived from an EMBL/GenBank/DDBJ whole genome shotgun (WGS) entry which is preliminary data.</text>
</comment>
<sequence length="274" mass="30274">MADLAADAAQSYNPSASSLLDKLPGKRVDAYIREVTSRGMPQQGMQTGGYTQAHTHLSHIPLFPLYSEEQRKTMVEKWGDSSNLRDFGKQDLGMKEKLTFKAMDHMGGGGQGIGTLSAMKWMGRTVVGLEVMAANMAVEQIQIVVFTRWVVPVRQGVPWFVDVLENRYADPNSKRAKMAKVSGNALLLKPGVGTNDKVTFKLLGMEAKGLKSQKTWSKKRGIESSCDEIVLVAGGVDVDVPLEMGARIQRACSVLEGRETQKRFEDQWMVPLLR</sequence>
<accession>A0AA39CL76</accession>
<dbReference type="Proteomes" id="UP001172673">
    <property type="component" value="Unassembled WGS sequence"/>
</dbReference>
<dbReference type="AlphaFoldDB" id="A0AA39CL76"/>
<evidence type="ECO:0000313" key="1">
    <source>
        <dbReference type="EMBL" id="KAJ9612337.1"/>
    </source>
</evidence>
<evidence type="ECO:0000313" key="2">
    <source>
        <dbReference type="Proteomes" id="UP001172673"/>
    </source>
</evidence>
<organism evidence="1 2">
    <name type="scientific">Cladophialophora chaetospira</name>
    <dbReference type="NCBI Taxonomy" id="386627"/>
    <lineage>
        <taxon>Eukaryota</taxon>
        <taxon>Fungi</taxon>
        <taxon>Dikarya</taxon>
        <taxon>Ascomycota</taxon>
        <taxon>Pezizomycotina</taxon>
        <taxon>Eurotiomycetes</taxon>
        <taxon>Chaetothyriomycetidae</taxon>
        <taxon>Chaetothyriales</taxon>
        <taxon>Herpotrichiellaceae</taxon>
        <taxon>Cladophialophora</taxon>
    </lineage>
</organism>
<protein>
    <submittedName>
        <fullName evidence="1">Uncharacterized protein</fullName>
    </submittedName>
</protein>
<name>A0AA39CL76_9EURO</name>
<reference evidence="1" key="1">
    <citation type="submission" date="2022-10" db="EMBL/GenBank/DDBJ databases">
        <title>Culturing micro-colonial fungi from biological soil crusts in the Mojave desert and describing Neophaeococcomyces mojavensis, and introducing the new genera and species Taxawa tesnikishii.</title>
        <authorList>
            <person name="Kurbessoian T."/>
            <person name="Stajich J.E."/>
        </authorList>
    </citation>
    <scope>NUCLEOTIDE SEQUENCE</scope>
    <source>
        <strain evidence="1">TK_41</strain>
    </source>
</reference>